<dbReference type="EMBL" id="CP015225">
    <property type="protein sequence ID" value="AMZ70402.1"/>
    <property type="molecule type" value="Genomic_DNA"/>
</dbReference>
<feature type="transmembrane region" description="Helical" evidence="1">
    <location>
        <begin position="62"/>
        <end position="89"/>
    </location>
</feature>
<evidence type="ECO:0000256" key="1">
    <source>
        <dbReference type="SAM" id="Phobius"/>
    </source>
</evidence>
<proteinExistence type="predicted"/>
<sequence length="135" mass="14693">MPTQQPVQSSRAHRWAYACGMSVKRGCRKLKTFESRLVERAETAGMPAGKLLVRGSFMTAKLALVGGLLIIGFWLVASVVVMIAVIAFLQSKAVIDTDLEGDNPGPDYLGANSYLGNYDDNGHYIGHFKSSDDVR</sequence>
<dbReference type="RefSeq" id="WP_063321021.1">
    <property type="nucleotide sequence ID" value="NZ_CP015225.1"/>
</dbReference>
<protein>
    <recommendedName>
        <fullName evidence="4">DUF3742 domain-containing protein</fullName>
    </recommendedName>
</protein>
<dbReference type="Proteomes" id="UP000076083">
    <property type="component" value="Chromosome"/>
</dbReference>
<accession>A0A159ZWA1</accession>
<dbReference type="InterPro" id="IPR022213">
    <property type="entry name" value="DUF3742"/>
</dbReference>
<evidence type="ECO:0000313" key="3">
    <source>
        <dbReference type="Proteomes" id="UP000076083"/>
    </source>
</evidence>
<dbReference type="AlphaFoldDB" id="A0A159ZWA1"/>
<organism evidence="2 3">
    <name type="scientific">Pseudomonas fluorescens</name>
    <dbReference type="NCBI Taxonomy" id="294"/>
    <lineage>
        <taxon>Bacteria</taxon>
        <taxon>Pseudomonadati</taxon>
        <taxon>Pseudomonadota</taxon>
        <taxon>Gammaproteobacteria</taxon>
        <taxon>Pseudomonadales</taxon>
        <taxon>Pseudomonadaceae</taxon>
        <taxon>Pseudomonas</taxon>
    </lineage>
</organism>
<keyword evidence="1" id="KW-0812">Transmembrane</keyword>
<dbReference type="Pfam" id="PF12553">
    <property type="entry name" value="DUF3742"/>
    <property type="match status" value="1"/>
</dbReference>
<reference evidence="3" key="1">
    <citation type="submission" date="2016-04" db="EMBL/GenBank/DDBJ databases">
        <authorList>
            <person name="Ray J."/>
            <person name="Price M."/>
            <person name="Deutschbauer A."/>
        </authorList>
    </citation>
    <scope>NUCLEOTIDE SEQUENCE [LARGE SCALE GENOMIC DNA]</scope>
    <source>
        <strain evidence="3">FW300-N2E2</strain>
    </source>
</reference>
<name>A0A159ZWA1_PSEFL</name>
<evidence type="ECO:0000313" key="2">
    <source>
        <dbReference type="EMBL" id="AMZ70402.1"/>
    </source>
</evidence>
<gene>
    <name evidence="2" type="ORF">TK06_04540</name>
</gene>
<keyword evidence="1" id="KW-1133">Transmembrane helix</keyword>
<reference evidence="2 3" key="2">
    <citation type="journal article" date="2018" name="Nature">
        <title>Mutant phenotypes for thousands of bacterial genes of unknown function.</title>
        <authorList>
            <person name="Price M.N."/>
            <person name="Wetmore K.M."/>
            <person name="Waters R.J."/>
            <person name="Callaghan M."/>
            <person name="Ray J."/>
            <person name="Liu H."/>
            <person name="Kuehl J.V."/>
            <person name="Melnyk R.A."/>
            <person name="Lamson J.S."/>
            <person name="Suh Y."/>
            <person name="Carlson H.K."/>
            <person name="Esquivel Z."/>
            <person name="Sadeeshkumar H."/>
            <person name="Chakraborty R."/>
            <person name="Zane G.M."/>
            <person name="Rubin B.E."/>
            <person name="Wall J.D."/>
            <person name="Visel A."/>
            <person name="Bristow J."/>
            <person name="Blow M.J."/>
            <person name="Arkin A.P."/>
            <person name="Deutschbauer A.M."/>
        </authorList>
    </citation>
    <scope>NUCLEOTIDE SEQUENCE [LARGE SCALE GENOMIC DNA]</scope>
    <source>
        <strain evidence="2 3">FW300-N2E2</strain>
    </source>
</reference>
<evidence type="ECO:0008006" key="4">
    <source>
        <dbReference type="Google" id="ProtNLM"/>
    </source>
</evidence>
<keyword evidence="1" id="KW-0472">Membrane</keyword>